<reference evidence="18" key="1">
    <citation type="submission" date="2007-05" db="EMBL/GenBank/DDBJ databases">
        <title>Complete sequence of Thermotoga petrophila RKU-1.</title>
        <authorList>
            <consortium name="US DOE Joint Genome Institute"/>
            <person name="Copeland A."/>
            <person name="Lucas S."/>
            <person name="Lapidus A."/>
            <person name="Barry K."/>
            <person name="Glavina del Rio T."/>
            <person name="Dalin E."/>
            <person name="Tice H."/>
            <person name="Pitluck S."/>
            <person name="Sims D."/>
            <person name="Brettin T."/>
            <person name="Bruce D."/>
            <person name="Detter J.C."/>
            <person name="Han C."/>
            <person name="Tapia R."/>
            <person name="Schmutz J."/>
            <person name="Larimer F."/>
            <person name="Land M."/>
            <person name="Hauser L."/>
            <person name="Kyrpides N."/>
            <person name="Mikhailova N."/>
            <person name="Nelson K."/>
            <person name="Gogarten J.P."/>
            <person name="Noll K."/>
            <person name="Richardson P."/>
        </authorList>
    </citation>
    <scope>NUCLEOTIDE SEQUENCE [LARGE SCALE GENOMIC DNA]</scope>
    <source>
        <strain evidence="18">ATCC BAA-488 / DSM 13995 / JCM 10881 / RKU-1</strain>
    </source>
</reference>
<dbReference type="HAMAP" id="MF_01274">
    <property type="entry name" value="Pantothen_kinase_3"/>
    <property type="match status" value="1"/>
</dbReference>
<dbReference type="UniPathway" id="UPA00241">
    <property type="reaction ID" value="UER00352"/>
</dbReference>
<dbReference type="GO" id="GO:0005524">
    <property type="term" value="F:ATP binding"/>
    <property type="evidence" value="ECO:0007669"/>
    <property type="project" value="UniProtKB-UniRule"/>
</dbReference>
<dbReference type="EC" id="2.7.1.33" evidence="6 16"/>
<keyword evidence="12 16" id="KW-0630">Potassium</keyword>
<dbReference type="KEGG" id="tpt:Tpet_0044"/>
<feature type="binding site" evidence="16">
    <location>
        <begin position="108"/>
        <end position="111"/>
    </location>
    <ligand>
        <name>substrate</name>
    </ligand>
</feature>
<dbReference type="Pfam" id="PF03309">
    <property type="entry name" value="Pan_kinase"/>
    <property type="match status" value="1"/>
</dbReference>
<name>A5IIQ0_THEP1</name>
<evidence type="ECO:0000256" key="15">
    <source>
        <dbReference type="ARBA" id="ARBA00040883"/>
    </source>
</evidence>
<feature type="binding site" evidence="16">
    <location>
        <position position="184"/>
    </location>
    <ligand>
        <name>substrate</name>
    </ligand>
</feature>
<evidence type="ECO:0000256" key="11">
    <source>
        <dbReference type="ARBA" id="ARBA00022840"/>
    </source>
</evidence>
<dbReference type="Gene3D" id="3.30.420.40">
    <property type="match status" value="2"/>
</dbReference>
<feature type="active site" description="Proton acceptor" evidence="16">
    <location>
        <position position="110"/>
    </location>
</feature>
<evidence type="ECO:0000256" key="2">
    <source>
        <dbReference type="ARBA" id="ARBA00001958"/>
    </source>
</evidence>
<gene>
    <name evidence="16" type="primary">coaX</name>
    <name evidence="17" type="ordered locus">Tpet_0044</name>
</gene>
<evidence type="ECO:0000256" key="7">
    <source>
        <dbReference type="ARBA" id="ARBA00022490"/>
    </source>
</evidence>
<dbReference type="GO" id="GO:0015937">
    <property type="term" value="P:coenzyme A biosynthetic process"/>
    <property type="evidence" value="ECO:0007669"/>
    <property type="project" value="UniProtKB-UniRule"/>
</dbReference>
<dbReference type="PANTHER" id="PTHR34265">
    <property type="entry name" value="TYPE III PANTOTHENATE KINASE"/>
    <property type="match status" value="1"/>
</dbReference>
<evidence type="ECO:0000256" key="14">
    <source>
        <dbReference type="ARBA" id="ARBA00038036"/>
    </source>
</evidence>
<keyword evidence="10 16" id="KW-0418">Kinase</keyword>
<evidence type="ECO:0000313" key="17">
    <source>
        <dbReference type="EMBL" id="ABQ46073.1"/>
    </source>
</evidence>
<evidence type="ECO:0000256" key="3">
    <source>
        <dbReference type="ARBA" id="ARBA00004496"/>
    </source>
</evidence>
<comment type="similarity">
    <text evidence="14 16">Belongs to the type III pantothenate kinase family.</text>
</comment>
<keyword evidence="11 16" id="KW-0067">ATP-binding</keyword>
<accession>A5IIQ0</accession>
<keyword evidence="8 16" id="KW-0808">Transferase</keyword>
<evidence type="ECO:0000256" key="16">
    <source>
        <dbReference type="HAMAP-Rule" id="MF_01274"/>
    </source>
</evidence>
<dbReference type="GO" id="GO:0046872">
    <property type="term" value="F:metal ion binding"/>
    <property type="evidence" value="ECO:0007669"/>
    <property type="project" value="UniProtKB-KW"/>
</dbReference>
<dbReference type="NCBIfam" id="TIGR00671">
    <property type="entry name" value="baf"/>
    <property type="match status" value="1"/>
</dbReference>
<dbReference type="AlphaFoldDB" id="A5IIQ0"/>
<keyword evidence="13 16" id="KW-0173">Coenzyme A biosynthesis</keyword>
<protein>
    <recommendedName>
        <fullName evidence="15 16">Type III pantothenate kinase</fullName>
        <ecNumber evidence="6 16">2.7.1.33</ecNumber>
    </recommendedName>
    <alternativeName>
        <fullName evidence="16">PanK-III</fullName>
    </alternativeName>
    <alternativeName>
        <fullName evidence="16">Pantothenic acid kinase</fullName>
    </alternativeName>
</protein>
<comment type="catalytic activity">
    <reaction evidence="1 16">
        <text>(R)-pantothenate + ATP = (R)-4'-phosphopantothenate + ADP + H(+)</text>
        <dbReference type="Rhea" id="RHEA:16373"/>
        <dbReference type="ChEBI" id="CHEBI:10986"/>
        <dbReference type="ChEBI" id="CHEBI:15378"/>
        <dbReference type="ChEBI" id="CHEBI:29032"/>
        <dbReference type="ChEBI" id="CHEBI:30616"/>
        <dbReference type="ChEBI" id="CHEBI:456216"/>
        <dbReference type="EC" id="2.7.1.33"/>
    </reaction>
</comment>
<reference evidence="17 18" key="2">
    <citation type="journal article" date="2009" name="Proc. Natl. Acad. Sci. U.S.A.">
        <title>On the chimeric nature, thermophilic origin, and phylogenetic placement of the Thermotogales.</title>
        <authorList>
            <person name="Zhaxybayeva O."/>
            <person name="Swithers K.S."/>
            <person name="Lapierre P."/>
            <person name="Fournier G.P."/>
            <person name="Bickhart D.M."/>
            <person name="DeBoy R.T."/>
            <person name="Nelson K.E."/>
            <person name="Nesbo C.L."/>
            <person name="Doolittle W.F."/>
            <person name="Gogarten J.P."/>
            <person name="Noll K.M."/>
        </authorList>
    </citation>
    <scope>NUCLEOTIDE SEQUENCE [LARGE SCALE GENOMIC DNA]</scope>
    <source>
        <strain evidence="18">ATCC BAA-488 / DSM 13995 / JCM 10881 / RKU-1</strain>
    </source>
</reference>
<dbReference type="InterPro" id="IPR004619">
    <property type="entry name" value="Type_III_PanK"/>
</dbReference>
<comment type="caution">
    <text evidence="16">Lacks conserved residue(s) required for the propagation of feature annotation.</text>
</comment>
<evidence type="ECO:0000313" key="18">
    <source>
        <dbReference type="Proteomes" id="UP000006558"/>
    </source>
</evidence>
<keyword evidence="7 16" id="KW-0963">Cytoplasm</keyword>
<dbReference type="NCBIfam" id="NF009848">
    <property type="entry name" value="PRK13318.1-6"/>
    <property type="match status" value="1"/>
</dbReference>
<dbReference type="STRING" id="390874.Tpet_0044"/>
<evidence type="ECO:0000256" key="9">
    <source>
        <dbReference type="ARBA" id="ARBA00022741"/>
    </source>
</evidence>
<organism evidence="17 18">
    <name type="scientific">Thermotoga petrophila (strain ATCC BAA-488 / DSM 13995 / JCM 10881 / RKU-1)</name>
    <dbReference type="NCBI Taxonomy" id="390874"/>
    <lineage>
        <taxon>Bacteria</taxon>
        <taxon>Thermotogati</taxon>
        <taxon>Thermotogota</taxon>
        <taxon>Thermotogae</taxon>
        <taxon>Thermotogales</taxon>
        <taxon>Thermotogaceae</taxon>
        <taxon>Thermotoga</taxon>
    </lineage>
</organism>
<dbReference type="Proteomes" id="UP000006558">
    <property type="component" value="Chromosome"/>
</dbReference>
<evidence type="ECO:0000256" key="8">
    <source>
        <dbReference type="ARBA" id="ARBA00022679"/>
    </source>
</evidence>
<proteinExistence type="inferred from homology"/>
<evidence type="ECO:0000256" key="4">
    <source>
        <dbReference type="ARBA" id="ARBA00005225"/>
    </source>
</evidence>
<dbReference type="PANTHER" id="PTHR34265:SF1">
    <property type="entry name" value="TYPE III PANTOTHENATE KINASE"/>
    <property type="match status" value="1"/>
</dbReference>
<dbReference type="InterPro" id="IPR043129">
    <property type="entry name" value="ATPase_NBD"/>
</dbReference>
<feature type="binding site" evidence="16">
    <location>
        <position position="130"/>
    </location>
    <ligand>
        <name>K(+)</name>
        <dbReference type="ChEBI" id="CHEBI:29103"/>
    </ligand>
</feature>
<dbReference type="HOGENOM" id="CLU_066627_1_1_0"/>
<evidence type="ECO:0000256" key="5">
    <source>
        <dbReference type="ARBA" id="ARBA00011738"/>
    </source>
</evidence>
<sequence>MEVILLYLLVDVGNTHSVFSITEDGKTFRRWRLSTGVFQTEDELFSHLHPLLGDAMRGIKGIGVASVVPTQNTVIERFSQKYFNISPIWVKAKNGCVKWNVKNPSEVGADRVANVVAFVKEYGKNGIIVDMGTATTVDLVVNGSYEGGAILPGLFMMVHSLFRGTAKLPLVEVKPADFVVGKDTEENIRLGVVNGSVYALEGIIGRMKEVYGDLPVVLTGGQSKIVKDMIKHEIFDEDLTIKGVYHFCFGD</sequence>
<dbReference type="GO" id="GO:0005737">
    <property type="term" value="C:cytoplasm"/>
    <property type="evidence" value="ECO:0007669"/>
    <property type="project" value="UniProtKB-SubCell"/>
</dbReference>
<comment type="subunit">
    <text evidence="5 16">Homodimer.</text>
</comment>
<dbReference type="CDD" id="cd24015">
    <property type="entry name" value="ASKHA_NBD_PanK-III"/>
    <property type="match status" value="1"/>
</dbReference>
<comment type="cofactor">
    <cofactor evidence="2">
        <name>K(+)</name>
        <dbReference type="ChEBI" id="CHEBI:29103"/>
    </cofactor>
</comment>
<evidence type="ECO:0000256" key="13">
    <source>
        <dbReference type="ARBA" id="ARBA00022993"/>
    </source>
</evidence>
<keyword evidence="9 16" id="KW-0547">Nucleotide-binding</keyword>
<comment type="pathway">
    <text evidence="4 16">Cofactor biosynthesis; coenzyme A biosynthesis; CoA from (R)-pantothenate: step 1/5.</text>
</comment>
<dbReference type="GO" id="GO:0004594">
    <property type="term" value="F:pantothenate kinase activity"/>
    <property type="evidence" value="ECO:0007669"/>
    <property type="project" value="UniProtKB-UniRule"/>
</dbReference>
<comment type="function">
    <text evidence="16">Catalyzes the phosphorylation of pantothenate (Pan), the first step in CoA biosynthesis.</text>
</comment>
<dbReference type="SUPFAM" id="SSF53067">
    <property type="entry name" value="Actin-like ATPase domain"/>
    <property type="match status" value="2"/>
</dbReference>
<evidence type="ECO:0000256" key="12">
    <source>
        <dbReference type="ARBA" id="ARBA00022958"/>
    </source>
</evidence>
<evidence type="ECO:0000256" key="6">
    <source>
        <dbReference type="ARBA" id="ARBA00012102"/>
    </source>
</evidence>
<dbReference type="eggNOG" id="COG1521">
    <property type="taxonomic scope" value="Bacteria"/>
</dbReference>
<evidence type="ECO:0000256" key="1">
    <source>
        <dbReference type="ARBA" id="ARBA00001206"/>
    </source>
</evidence>
<keyword evidence="16" id="KW-0479">Metal-binding</keyword>
<feature type="binding site" evidence="16">
    <location>
        <begin position="11"/>
        <end position="18"/>
    </location>
    <ligand>
        <name>ATP</name>
        <dbReference type="ChEBI" id="CHEBI:30616"/>
    </ligand>
</feature>
<comment type="cofactor">
    <cofactor evidence="16">
        <name>NH4(+)</name>
        <dbReference type="ChEBI" id="CHEBI:28938"/>
    </cofactor>
    <cofactor evidence="16">
        <name>K(+)</name>
        <dbReference type="ChEBI" id="CHEBI:29103"/>
    </cofactor>
    <text evidence="16">A monovalent cation. Ammonium or potassium.</text>
</comment>
<evidence type="ECO:0000256" key="10">
    <source>
        <dbReference type="ARBA" id="ARBA00022777"/>
    </source>
</evidence>
<dbReference type="EMBL" id="CP000702">
    <property type="protein sequence ID" value="ABQ46073.1"/>
    <property type="molecule type" value="Genomic_DNA"/>
</dbReference>
<feature type="binding site" evidence="16">
    <location>
        <position position="133"/>
    </location>
    <ligand>
        <name>ATP</name>
        <dbReference type="ChEBI" id="CHEBI:30616"/>
    </ligand>
</feature>
<comment type="subcellular location">
    <subcellularLocation>
        <location evidence="3 16">Cytoplasm</location>
    </subcellularLocation>
</comment>